<keyword evidence="4" id="KW-1185">Reference proteome</keyword>
<dbReference type="PANTHER" id="PTHR12526">
    <property type="entry name" value="GLYCOSYLTRANSFERASE"/>
    <property type="match status" value="1"/>
</dbReference>
<reference evidence="3" key="1">
    <citation type="submission" date="2022-06" db="EMBL/GenBank/DDBJ databases">
        <title>Draft genome sequences of Pragia fontium str. JCM24417.</title>
        <authorList>
            <person name="Wakabayashi Y."/>
            <person name="Kojima K."/>
        </authorList>
    </citation>
    <scope>NUCLEOTIDE SEQUENCE</scope>
    <source>
        <strain evidence="3">JCM 24417</strain>
    </source>
</reference>
<name>A0ABQ5LM63_9GAMM</name>
<feature type="domain" description="Glycosyltransferase subfamily 4-like N-terminal" evidence="2">
    <location>
        <begin position="10"/>
        <end position="153"/>
    </location>
</feature>
<evidence type="ECO:0000313" key="3">
    <source>
        <dbReference type="EMBL" id="GKX64454.1"/>
    </source>
</evidence>
<dbReference type="InterPro" id="IPR001296">
    <property type="entry name" value="Glyco_trans_1"/>
</dbReference>
<gene>
    <name evidence="3" type="ORF">SOASR032_30230</name>
</gene>
<dbReference type="InterPro" id="IPR028098">
    <property type="entry name" value="Glyco_trans_4-like_N"/>
</dbReference>
<organism evidence="3 4">
    <name type="scientific">Pragia fontium</name>
    <dbReference type="NCBI Taxonomy" id="82985"/>
    <lineage>
        <taxon>Bacteria</taxon>
        <taxon>Pseudomonadati</taxon>
        <taxon>Pseudomonadota</taxon>
        <taxon>Gammaproteobacteria</taxon>
        <taxon>Enterobacterales</taxon>
        <taxon>Budviciaceae</taxon>
        <taxon>Pragia</taxon>
    </lineage>
</organism>
<evidence type="ECO:0000259" key="2">
    <source>
        <dbReference type="Pfam" id="PF13477"/>
    </source>
</evidence>
<sequence length="382" mass="43726">MFRKNRKYTIAITANTSWYLYNFRRNTINSLLDMGYNVVAIAPRDNYSKQLSSLGCRYIPIDIDQGGMNPIKDFITILKMAMVLYRNQFNIILNFTPKNNIYFSILAKTFNISVINNIAGLGIIFVKKGFISRLCTLLYKFSQRDVDKIFFQNEDDRTLFLKEIIPDAEKTDRVPGSGVDLTRFSVKEAPDDGVVRFILVARMLYHKGIEQYVEAARQLKTKYGDRCEFRLLGFVDINNPAAVAKEKIETWVNDGIINYLGVSDNVEQELSIADCVVLPSFYREGVPKSLLEAGAMGKPIITTRNVGCQETVDDDYNGFLCEPQSTESLIDALERMISLSHKERLAMGLNSRKKIVREFDENIVIEKYIESIGILLKRELYQ</sequence>
<dbReference type="GO" id="GO:0016740">
    <property type="term" value="F:transferase activity"/>
    <property type="evidence" value="ECO:0007669"/>
    <property type="project" value="UniProtKB-KW"/>
</dbReference>
<comment type="caution">
    <text evidence="3">The sequence shown here is derived from an EMBL/GenBank/DDBJ whole genome shotgun (WGS) entry which is preliminary data.</text>
</comment>
<dbReference type="Pfam" id="PF00534">
    <property type="entry name" value="Glycos_transf_1"/>
    <property type="match status" value="1"/>
</dbReference>
<dbReference type="SUPFAM" id="SSF53756">
    <property type="entry name" value="UDP-Glycosyltransferase/glycogen phosphorylase"/>
    <property type="match status" value="1"/>
</dbReference>
<dbReference type="RefSeq" id="WP_261822309.1">
    <property type="nucleotide sequence ID" value="NZ_BRLJ01000011.1"/>
</dbReference>
<accession>A0ABQ5LM63</accession>
<keyword evidence="3" id="KW-0808">Transferase</keyword>
<evidence type="ECO:0000313" key="4">
    <source>
        <dbReference type="Proteomes" id="UP001059610"/>
    </source>
</evidence>
<dbReference type="Gene3D" id="3.40.50.2000">
    <property type="entry name" value="Glycogen Phosphorylase B"/>
    <property type="match status" value="2"/>
</dbReference>
<evidence type="ECO:0000259" key="1">
    <source>
        <dbReference type="Pfam" id="PF00534"/>
    </source>
</evidence>
<dbReference type="Proteomes" id="UP001059610">
    <property type="component" value="Unassembled WGS sequence"/>
</dbReference>
<proteinExistence type="predicted"/>
<dbReference type="PANTHER" id="PTHR12526:SF638">
    <property type="entry name" value="SPORE COAT PROTEIN SA"/>
    <property type="match status" value="1"/>
</dbReference>
<dbReference type="CDD" id="cd03808">
    <property type="entry name" value="GT4_CapM-like"/>
    <property type="match status" value="1"/>
</dbReference>
<feature type="domain" description="Glycosyl transferase family 1" evidence="1">
    <location>
        <begin position="187"/>
        <end position="353"/>
    </location>
</feature>
<dbReference type="Pfam" id="PF13477">
    <property type="entry name" value="Glyco_trans_4_2"/>
    <property type="match status" value="1"/>
</dbReference>
<protein>
    <submittedName>
        <fullName evidence="3">Glycosyl transferase</fullName>
    </submittedName>
</protein>
<dbReference type="EMBL" id="BRLJ01000011">
    <property type="protein sequence ID" value="GKX64454.1"/>
    <property type="molecule type" value="Genomic_DNA"/>
</dbReference>